<dbReference type="InterPro" id="IPR001584">
    <property type="entry name" value="Integrase_cat-core"/>
</dbReference>
<dbReference type="Proteomes" id="UP001152797">
    <property type="component" value="Unassembled WGS sequence"/>
</dbReference>
<feature type="region of interest" description="Disordered" evidence="1">
    <location>
        <begin position="664"/>
        <end position="684"/>
    </location>
</feature>
<proteinExistence type="predicted"/>
<gene>
    <name evidence="3" type="ORF">C1SCF055_LOCUS40883</name>
</gene>
<feature type="compositionally biased region" description="Polar residues" evidence="1">
    <location>
        <begin position="754"/>
        <end position="776"/>
    </location>
</feature>
<keyword evidence="6" id="KW-1185">Reference proteome</keyword>
<feature type="compositionally biased region" description="Acidic residues" evidence="1">
    <location>
        <begin position="1772"/>
        <end position="1796"/>
    </location>
</feature>
<evidence type="ECO:0000313" key="4">
    <source>
        <dbReference type="EMBL" id="CAL1169492.1"/>
    </source>
</evidence>
<reference evidence="4" key="2">
    <citation type="submission" date="2024-04" db="EMBL/GenBank/DDBJ databases">
        <authorList>
            <person name="Chen Y."/>
            <person name="Shah S."/>
            <person name="Dougan E. K."/>
            <person name="Thang M."/>
            <person name="Chan C."/>
        </authorList>
    </citation>
    <scope>NUCLEOTIDE SEQUENCE [LARGE SCALE GENOMIC DNA]</scope>
</reference>
<dbReference type="Pfam" id="PF07727">
    <property type="entry name" value="RVT_2"/>
    <property type="match status" value="1"/>
</dbReference>
<feature type="compositionally biased region" description="Basic and acidic residues" evidence="1">
    <location>
        <begin position="1019"/>
        <end position="1028"/>
    </location>
</feature>
<dbReference type="InterPro" id="IPR036397">
    <property type="entry name" value="RNaseH_sf"/>
</dbReference>
<feature type="compositionally biased region" description="Basic and acidic residues" evidence="1">
    <location>
        <begin position="1955"/>
        <end position="1977"/>
    </location>
</feature>
<feature type="region of interest" description="Disordered" evidence="1">
    <location>
        <begin position="541"/>
        <end position="563"/>
    </location>
</feature>
<dbReference type="EMBL" id="CAMXCT020006567">
    <property type="protein sequence ID" value="CAL1169492.1"/>
    <property type="molecule type" value="Genomic_DNA"/>
</dbReference>
<sequence length="2582" mass="286138">MALLETFKYKNFVAAEDLASFTDSKGGNLPRFNGDPTKLMEYSWRVRARIAREQLLPEDERKKCGPLGLRLAEHLSGPALRVAQLMSTSDLAAEKGAETLLKKLGESLKPRRIQEARELYQAGAQPGGVLSRQPQEPMATYLVRRQAWHSAMIDLNSDLKLPDLILAEQTLTNAGISESMQLLIRSAIGGDMTLEKVSTELIAQHARIHEREHGASHHHGYMAEETYDWETAEAYQAENDNYGDGYDEADYDHGHEDEPVDEGQLLAMLADDGLDLGCEESMEYAADVIQADLEAFYARGRAVQKGIKGFKGKGKGKGGTRHFDVSGQLSLSERQQKLQLLKAKTSCRRCGQVGHWSGDPACPKGKGKSKTFATTSTPDKGDGKNKHKPRTVYFAVHDDGGSSGLHGFMAQKYNAVPPPSSLQEGQYVDNPTARGLPAAHGLPAARAQGSDDVPAQYAVVPSLQNDVSDGSVLTTEELDNMMLVNALGVAETRDDGRVVYEMPSELAEYGLPRDLQGLSGLFRDLPRLPERLEITDFDHAARSSQPVTPERPPPVAQVPQAAAQQLPAELPAPAPAKAASSAAVCRHVNVTTRGSNGYYHIKKCLDCGVTLSREPKMPTTATSTPPNAPDPAGGTCTHRNVTWHGTNGYRWRRTCRDCGEVRTGPVGTQPASSTTRTNARASSSSVVMPGTVEQILTVDQLPRLRQMLDFALRTKETHSQAGHEIASTELHMLLDYAIGVSSMDAALPVSEYQTPRRSTTYSQHSATPKSRASASTLGPAEHLDDMGQRIVNFGKFKNQTYYQAWCDLDYVEWALQEEQNVLRSGKTMSSGLRHLCHYFKEMRRSSSSASAPAVGLMAVTEPSSQLGSEDDLIAILDTGCNATCHGSQWYDRFIKATGAPEAHLDNIEGSNMRGIGGNMKVSGRRLLEVCFELADSTFARGTMPSLELQGSQAPLLLSLETQRQLGFKIDIPNHVVYSSTLGSELKLVQRDGLLAIRLIPSYLGLSCTHESGDSGEQQLHGKDAHGDHQNTTPEVEEEDELPLTPEVHLPVDELSKTVLTKGQKKQLKDTIQDVKETDNHMWDCLRATHHLGFRRRTLPKGCKTFLLEIFAGAALLSMIAADCGLPVSQPVDVTHDGIDLKIHQHRAQVERQIEADDPYCISFSPVCGPWSPWQFVNASRDPSFAEHLHDVRMEWRPVIKWIVKIIRQRLSRGRQVVFEQPWPSQMWNLLCVQMLLQDAPTDAVSGEHLEAVRCDQCMFGLADEQNYMPHKKPTGIMTASAGVKQCLNVTCDGSHHHQRLEGSSRTHKAQHWPLDFCKAILSGLLQDLETNMTKVAFPAEAVVEDNPLGSLDMIYEPSDMALESDGKHRADEQELQLEEHREESAEAVAAQDAIRKQEWLKLPYAQRVAVRRLHQMTGHASTSAMGRMLRVARASPEVLHKLKFFKCEACQQTKRPEPRPVVRPPNPYTFNHEISADCLEVRDAIGNRYTVFSVICLGTLYHCAWIVSDQGGTPSSLKCAEALRDGWLTIFGAPRFLTVDRGVANRGRLAELVNSQGIYLRFAGKEAAHQIGRCERHGGILKEMVSHAVQSRNVVGGQHIRMVVSECCFVKNNRINNGGFSPSQWVLGRMPVEICSLTTEQGQEELGVHEEILTGENQFAQQLNIRQAAKESFAHVDSSQKVRTALMRRSTPLRGPYHPGDLLCFHREGRWYGPARMIGREGRSNLWLIHGGIPIVIAEEKVRPALAGEVIAKQLTELKPQRKRKRQVLQDDVGEDEVPFGDDLDPSVGIGDEDDQGSFFHLGRGGGEQQQAEETPVIPALSQPDVQPQQPEPEEQIPYPDVTGGEILVDLDSNGMDSQPPGLVAPSMSQHPPGFEEDPLLRPPPGLVAQSPGLVTPPVPPPLEFNDMDEFMQESYTPTSPIPTPDGPARDRLLTELEPDQEMVPPTPAPPTPEGAHRVSELQEAMRRSVNRLDGHPRRNRSRSPRANNTPPTAMFCTQNSKQKQQAESFSGFLARRTPKKVVKKKKGNKELNYGKSDDALRQKIDQARAREWQNWSNFDACDVIPPDKAKDFLDAHPDAQVLPTRWVDVDKSDGGEEAFLKSRLVVRGDLEKDNEYRTDSPTASHLMLSLILSFCACFNLNLHCGDITAAFLQGFGLARVLILSMPWDGIPGLPKGSLLRAKKPVYGTRDAPRGFWRALHRTLLQAGFRAVPHELGAYVMNKPNGEIDGLLVCHVDDLLWCGGEATQKAMEVVQQKLKFGKVEESEFKYCGRVIKQTEKGIVVTCPHGLEKTRPIQLSTGRKRDRMSPATTEEQAQLRSVVGSLNWIVRVCRPDLAYDTNHLQTCVQCPVVQDLVEANALLRRAQMTRDQELVYGWNQFDFNKLEIISVTDASHAADFDVDKNGNKMGFRSQSGRVLLIGGPEVMKDGKGPVHLLSWKSQVIRRVCRSTLQAESLSMLSGYEEAEHLRMVLHGLRKDHDPLESSWKVESKDMVTLHQVTDCRSLKDHLVQVSGGEVNDKRLAIDICGMRQMIWRENGQSYGDTMLNEKPPENGTTRATESWLTGTNRHNVWLKRTGQNSVG</sequence>
<comment type="caution">
    <text evidence="3">The sequence shown here is derived from an EMBL/GenBank/DDBJ whole genome shotgun (WGS) entry which is preliminary data.</text>
</comment>
<feature type="region of interest" description="Disordered" evidence="1">
    <location>
        <begin position="1010"/>
        <end position="1047"/>
    </location>
</feature>
<feature type="region of interest" description="Disordered" evidence="1">
    <location>
        <begin position="358"/>
        <end position="388"/>
    </location>
</feature>
<protein>
    <submittedName>
        <fullName evidence="5">Retrovirus-related Pol polyprotein from transposon RE2 (Retro element 2) (AtRE2)</fullName>
    </submittedName>
</protein>
<dbReference type="SUPFAM" id="SSF53098">
    <property type="entry name" value="Ribonuclease H-like"/>
    <property type="match status" value="1"/>
</dbReference>
<dbReference type="InterPro" id="IPR012337">
    <property type="entry name" value="RNaseH-like_sf"/>
</dbReference>
<dbReference type="GO" id="GO:0015074">
    <property type="term" value="P:DNA integration"/>
    <property type="evidence" value="ECO:0007669"/>
    <property type="project" value="InterPro"/>
</dbReference>
<reference evidence="3" key="1">
    <citation type="submission" date="2022-10" db="EMBL/GenBank/DDBJ databases">
        <authorList>
            <person name="Chen Y."/>
            <person name="Dougan E. K."/>
            <person name="Chan C."/>
            <person name="Rhodes N."/>
            <person name="Thang M."/>
        </authorList>
    </citation>
    <scope>NUCLEOTIDE SEQUENCE</scope>
</reference>
<feature type="compositionally biased region" description="Polar residues" evidence="1">
    <location>
        <begin position="1996"/>
        <end position="2009"/>
    </location>
</feature>
<dbReference type="InterPro" id="IPR013103">
    <property type="entry name" value="RVT_2"/>
</dbReference>
<dbReference type="OrthoDB" id="420746at2759"/>
<feature type="domain" description="Integrase catalytic" evidence="2">
    <location>
        <begin position="1463"/>
        <end position="1639"/>
    </location>
</feature>
<evidence type="ECO:0000259" key="2">
    <source>
        <dbReference type="PROSITE" id="PS50994"/>
    </source>
</evidence>
<evidence type="ECO:0000313" key="5">
    <source>
        <dbReference type="EMBL" id="CAL4803429.1"/>
    </source>
</evidence>
<feature type="region of interest" description="Disordered" evidence="1">
    <location>
        <begin position="754"/>
        <end position="778"/>
    </location>
</feature>
<evidence type="ECO:0000256" key="1">
    <source>
        <dbReference type="SAM" id="MobiDB-lite"/>
    </source>
</evidence>
<organism evidence="3">
    <name type="scientific">Cladocopium goreaui</name>
    <dbReference type="NCBI Taxonomy" id="2562237"/>
    <lineage>
        <taxon>Eukaryota</taxon>
        <taxon>Sar</taxon>
        <taxon>Alveolata</taxon>
        <taxon>Dinophyceae</taxon>
        <taxon>Suessiales</taxon>
        <taxon>Symbiodiniaceae</taxon>
        <taxon>Cladocopium</taxon>
    </lineage>
</organism>
<dbReference type="EMBL" id="CAMXCT030006567">
    <property type="protein sequence ID" value="CAL4803429.1"/>
    <property type="molecule type" value="Genomic_DNA"/>
</dbReference>
<accession>A0A9P1DSX1</accession>
<dbReference type="GO" id="GO:0003676">
    <property type="term" value="F:nucleic acid binding"/>
    <property type="evidence" value="ECO:0007669"/>
    <property type="project" value="InterPro"/>
</dbReference>
<feature type="region of interest" description="Disordered" evidence="1">
    <location>
        <begin position="1939"/>
        <end position="2010"/>
    </location>
</feature>
<evidence type="ECO:0000313" key="3">
    <source>
        <dbReference type="EMBL" id="CAI4016117.1"/>
    </source>
</evidence>
<feature type="compositionally biased region" description="Low complexity" evidence="1">
    <location>
        <begin position="671"/>
        <end position="684"/>
    </location>
</feature>
<name>A0A9P1DSX1_9DINO</name>
<feature type="region of interest" description="Disordered" evidence="1">
    <location>
        <begin position="1761"/>
        <end position="1814"/>
    </location>
</feature>
<evidence type="ECO:0000313" key="6">
    <source>
        <dbReference type="Proteomes" id="UP001152797"/>
    </source>
</evidence>
<dbReference type="PROSITE" id="PS50994">
    <property type="entry name" value="INTEGRASE"/>
    <property type="match status" value="1"/>
</dbReference>
<dbReference type="EMBL" id="CAMXCT010006567">
    <property type="protein sequence ID" value="CAI4016117.1"/>
    <property type="molecule type" value="Genomic_DNA"/>
</dbReference>
<dbReference type="Gene3D" id="3.30.420.10">
    <property type="entry name" value="Ribonuclease H-like superfamily/Ribonuclease H"/>
    <property type="match status" value="1"/>
</dbReference>
<feature type="region of interest" description="Disordered" evidence="1">
    <location>
        <begin position="616"/>
        <end position="636"/>
    </location>
</feature>